<evidence type="ECO:0000313" key="6">
    <source>
        <dbReference type="Proteomes" id="UP001140453"/>
    </source>
</evidence>
<evidence type="ECO:0000313" key="5">
    <source>
        <dbReference type="EMBL" id="KAJ4395987.1"/>
    </source>
</evidence>
<evidence type="ECO:0000256" key="1">
    <source>
        <dbReference type="ARBA" id="ARBA00023117"/>
    </source>
</evidence>
<reference evidence="5" key="1">
    <citation type="submission" date="2022-10" db="EMBL/GenBank/DDBJ databases">
        <title>Tapping the CABI collections for fungal endophytes: first genome assemblies for Collariella, Neodidymelliopsis, Ascochyta clinopodiicola, Didymella pomorum, Didymosphaeria variabile, Neocosmospora piperis and Neocucurbitaria cava.</title>
        <authorList>
            <person name="Hill R."/>
        </authorList>
    </citation>
    <scope>NUCLEOTIDE SEQUENCE</scope>
    <source>
        <strain evidence="5">IMI 355082</strain>
    </source>
</reference>
<comment type="caution">
    <text evidence="5">The sequence shown here is derived from an EMBL/GenBank/DDBJ whole genome shotgun (WGS) entry which is preliminary data.</text>
</comment>
<dbReference type="Proteomes" id="UP001140453">
    <property type="component" value="Unassembled WGS sequence"/>
</dbReference>
<dbReference type="InterPro" id="IPR001487">
    <property type="entry name" value="Bromodomain"/>
</dbReference>
<dbReference type="InterPro" id="IPR036427">
    <property type="entry name" value="Bromodomain-like_sf"/>
</dbReference>
<dbReference type="CDD" id="cd04369">
    <property type="entry name" value="Bromodomain"/>
    <property type="match status" value="1"/>
</dbReference>
<feature type="region of interest" description="Disordered" evidence="3">
    <location>
        <begin position="143"/>
        <end position="184"/>
    </location>
</feature>
<dbReference type="PROSITE" id="PS50014">
    <property type="entry name" value="BROMODOMAIN_2"/>
    <property type="match status" value="1"/>
</dbReference>
<evidence type="ECO:0000256" key="3">
    <source>
        <dbReference type="SAM" id="MobiDB-lite"/>
    </source>
</evidence>
<feature type="compositionally biased region" description="Basic residues" evidence="3">
    <location>
        <begin position="641"/>
        <end position="652"/>
    </location>
</feature>
<evidence type="ECO:0000256" key="2">
    <source>
        <dbReference type="PROSITE-ProRule" id="PRU00035"/>
    </source>
</evidence>
<feature type="compositionally biased region" description="Basic and acidic residues" evidence="3">
    <location>
        <begin position="146"/>
        <end position="173"/>
    </location>
</feature>
<proteinExistence type="predicted"/>
<dbReference type="Gene3D" id="1.20.920.10">
    <property type="entry name" value="Bromodomain-like"/>
    <property type="match status" value="1"/>
</dbReference>
<feature type="region of interest" description="Disordered" evidence="3">
    <location>
        <begin position="196"/>
        <end position="225"/>
    </location>
</feature>
<evidence type="ECO:0000259" key="4">
    <source>
        <dbReference type="PROSITE" id="PS50014"/>
    </source>
</evidence>
<dbReference type="SUPFAM" id="SSF47370">
    <property type="entry name" value="Bromodomain"/>
    <property type="match status" value="1"/>
</dbReference>
<dbReference type="OrthoDB" id="784962at2759"/>
<feature type="domain" description="Bromo" evidence="4">
    <location>
        <begin position="358"/>
        <end position="405"/>
    </location>
</feature>
<sequence>MEGPYPANSDVFQDGRELFASADHLGQILAPSSGSSSQLVRVHEGQTFFSVIHINDLLASFTTESLEIFERQDEAGHEHLALRLVDGQGDEVPTVAALRQGEWAVHSTMCSEDEQQSCDDVQDPSIGEDYVLVRHDTPFDVVDPPWHLDQRGNGRSPHEHDLNEDVDGFHEAPDNFVSSPQFQLSDDDIDCVDDESDFSVSSTVIPETPPESSEPTPCAESERGNNHFVLPHRASQYDDTTVRKLRELKLMDLVTLNRLLENRSPLALSPPAKTRDEFVHLCTLDNGKTFVVKMFRDLHAHSEDLELASLNDPELLDRQLTGYQRNELSRILVDIEKTACAQQLWSSAYLVPRVSRNDYNRIIPKPKDMIWKLYNEYDTMGDFISDVELLVKNVERFHGSDHTVTAAAKRTVQEILNRRDEAAAIGIQEHEETLFHGLVREVSLSEGTLLSFADWSPLDHVPRFVLPLGALHNVPSPAEPPRFYSGFVLMDVSSPRKALWLYHNGPESSYLVMLADDITHWKLNSAPGRTDGGLMKGHLADVRRSKLTKEYRESRINFPPGAVLFKRASKTQLAKAIRKGWGWEEPQEAQVTPRKRRGVMNEASSAARKNRRVYVWSSDEEEEWVPATEQRKSGKTVTPKGKQRRAKVPRTV</sequence>
<protein>
    <submittedName>
        <fullName evidence="5">Transcription initiation at TATA-containing promoter protein</fullName>
    </submittedName>
</protein>
<gene>
    <name evidence="5" type="primary">BDF1</name>
    <name evidence="5" type="ORF">N0V93_000203</name>
</gene>
<feature type="region of interest" description="Disordered" evidence="3">
    <location>
        <begin position="618"/>
        <end position="652"/>
    </location>
</feature>
<accession>A0A9W9D006</accession>
<keyword evidence="1 2" id="KW-0103">Bromodomain</keyword>
<dbReference type="EMBL" id="JAPEVB010000001">
    <property type="protein sequence ID" value="KAJ4395987.1"/>
    <property type="molecule type" value="Genomic_DNA"/>
</dbReference>
<dbReference type="Pfam" id="PF00439">
    <property type="entry name" value="Bromodomain"/>
    <property type="match status" value="1"/>
</dbReference>
<dbReference type="AlphaFoldDB" id="A0A9W9D006"/>
<dbReference type="GO" id="GO:0006325">
    <property type="term" value="P:chromatin organization"/>
    <property type="evidence" value="ECO:0007669"/>
    <property type="project" value="UniProtKB-ARBA"/>
</dbReference>
<feature type="compositionally biased region" description="Low complexity" evidence="3">
    <location>
        <begin position="198"/>
        <end position="219"/>
    </location>
</feature>
<name>A0A9W9D006_9PEZI</name>
<keyword evidence="6" id="KW-1185">Reference proteome</keyword>
<organism evidence="5 6">
    <name type="scientific">Gnomoniopsis smithogilvyi</name>
    <dbReference type="NCBI Taxonomy" id="1191159"/>
    <lineage>
        <taxon>Eukaryota</taxon>
        <taxon>Fungi</taxon>
        <taxon>Dikarya</taxon>
        <taxon>Ascomycota</taxon>
        <taxon>Pezizomycotina</taxon>
        <taxon>Sordariomycetes</taxon>
        <taxon>Sordariomycetidae</taxon>
        <taxon>Diaporthales</taxon>
        <taxon>Gnomoniaceae</taxon>
        <taxon>Gnomoniopsis</taxon>
    </lineage>
</organism>